<dbReference type="PANTHER" id="PTHR46796">
    <property type="entry name" value="HTH-TYPE TRANSCRIPTIONAL ACTIVATOR RHAS-RELATED"/>
    <property type="match status" value="1"/>
</dbReference>
<dbReference type="Pfam" id="PF02311">
    <property type="entry name" value="AraC_binding"/>
    <property type="match status" value="1"/>
</dbReference>
<dbReference type="InterPro" id="IPR013096">
    <property type="entry name" value="Cupin_2"/>
</dbReference>
<dbReference type="GO" id="GO:0043565">
    <property type="term" value="F:sequence-specific DNA binding"/>
    <property type="evidence" value="ECO:0007669"/>
    <property type="project" value="InterPro"/>
</dbReference>
<feature type="domain" description="HTH araC/xylS-type" evidence="4">
    <location>
        <begin position="168"/>
        <end position="241"/>
    </location>
</feature>
<evidence type="ECO:0000313" key="5">
    <source>
        <dbReference type="EMBL" id="STS81798.1"/>
    </source>
</evidence>
<dbReference type="PANTHER" id="PTHR46796:SF2">
    <property type="entry name" value="TRANSCRIPTIONAL REGULATORY PROTEIN"/>
    <property type="match status" value="1"/>
</dbReference>
<dbReference type="InterPro" id="IPR009057">
    <property type="entry name" value="Homeodomain-like_sf"/>
</dbReference>
<dbReference type="PROSITE" id="PS01124">
    <property type="entry name" value="HTH_ARAC_FAMILY_2"/>
    <property type="match status" value="1"/>
</dbReference>
<proteinExistence type="predicted"/>
<dbReference type="InterPro" id="IPR011051">
    <property type="entry name" value="RmlC_Cupin_sf"/>
</dbReference>
<dbReference type="CDD" id="cd02226">
    <property type="entry name" value="cupin_YdbB-like"/>
    <property type="match status" value="1"/>
</dbReference>
<name>A0A377TTJ6_KLEPN</name>
<reference evidence="5 6" key="1">
    <citation type="submission" date="2018-06" db="EMBL/GenBank/DDBJ databases">
        <authorList>
            <consortium name="Pathogen Informatics"/>
            <person name="Doyle S."/>
        </authorList>
    </citation>
    <scope>NUCLEOTIDE SEQUENCE [LARGE SCALE GENOMIC DNA]</scope>
    <source>
        <strain evidence="5 6">NCTC9140</strain>
    </source>
</reference>
<keyword evidence="1" id="KW-0805">Transcription regulation</keyword>
<dbReference type="InterPro" id="IPR003313">
    <property type="entry name" value="AraC-bd"/>
</dbReference>
<gene>
    <name evidence="5" type="ORF">NCTC9140_03542</name>
</gene>
<dbReference type="Pfam" id="PF07883">
    <property type="entry name" value="Cupin_2"/>
    <property type="match status" value="1"/>
</dbReference>
<dbReference type="Gene3D" id="2.60.120.10">
    <property type="entry name" value="Jelly Rolls"/>
    <property type="match status" value="1"/>
</dbReference>
<organism evidence="5 6">
    <name type="scientific">Klebsiella pneumoniae</name>
    <dbReference type="NCBI Taxonomy" id="573"/>
    <lineage>
        <taxon>Bacteria</taxon>
        <taxon>Pseudomonadati</taxon>
        <taxon>Pseudomonadota</taxon>
        <taxon>Gammaproteobacteria</taxon>
        <taxon>Enterobacterales</taxon>
        <taxon>Enterobacteriaceae</taxon>
        <taxon>Klebsiella/Raoultella group</taxon>
        <taxon>Klebsiella</taxon>
        <taxon>Klebsiella pneumoniae complex</taxon>
    </lineage>
</organism>
<keyword evidence="2" id="KW-0238">DNA-binding</keyword>
<evidence type="ECO:0000256" key="1">
    <source>
        <dbReference type="ARBA" id="ARBA00023015"/>
    </source>
</evidence>
<accession>A0A377TTJ6</accession>
<dbReference type="InterPro" id="IPR037923">
    <property type="entry name" value="HTH-like"/>
</dbReference>
<dbReference type="AlphaFoldDB" id="A0A377TTJ6"/>
<dbReference type="GO" id="GO:0003700">
    <property type="term" value="F:DNA-binding transcription factor activity"/>
    <property type="evidence" value="ECO:0007669"/>
    <property type="project" value="InterPro"/>
</dbReference>
<dbReference type="Proteomes" id="UP000254938">
    <property type="component" value="Unassembled WGS sequence"/>
</dbReference>
<evidence type="ECO:0000256" key="3">
    <source>
        <dbReference type="ARBA" id="ARBA00023163"/>
    </source>
</evidence>
<dbReference type="InterPro" id="IPR014710">
    <property type="entry name" value="RmlC-like_jellyroll"/>
</dbReference>
<sequence>MFQQQSADWVRLAQSPSRTERIEAFFGGHGYEPHRHDTYAIGQTIAGVQSFHYRGGRQHSLPGGTMVLHPDEIHDGEAGTEAGFHYRMVYIEPALIQKILGGRPLPFIPGGLSADPRLRCAALPLLKAVTDTFEPLEEEDALYDLAQTLAVVGGQRSRRQAFDYQAAERAREYIHACFMQDMTLDTLSQVSGRDRWSLSRDFRTLYGTSPWRYVMMRRLDFCRQRMRAGERLVDIAADAGLCRPEPHDAPVYQPLWPLSGALAAGDPRIRRRRLHNRSSVNAARRTMLTAFITRRQPMYQLVNLAHKFSLFSEQWQPKVVAEMNDYQFKVVRIAGDFIWHSHPETDETLMVVEGVLRVDFRDGHVLVKAGEMIVVPRGVEHKTSAETEAKLMLIEPRGGVEYRPRGRRADGGERRLDLIAFRR</sequence>
<dbReference type="SUPFAM" id="SSF51215">
    <property type="entry name" value="Regulatory protein AraC"/>
    <property type="match status" value="1"/>
</dbReference>
<evidence type="ECO:0000256" key="2">
    <source>
        <dbReference type="ARBA" id="ARBA00023125"/>
    </source>
</evidence>
<dbReference type="SUPFAM" id="SSF51182">
    <property type="entry name" value="RmlC-like cupins"/>
    <property type="match status" value="1"/>
</dbReference>
<keyword evidence="3" id="KW-0804">Transcription</keyword>
<dbReference type="EMBL" id="UGKQ01000007">
    <property type="protein sequence ID" value="STS81798.1"/>
    <property type="molecule type" value="Genomic_DNA"/>
</dbReference>
<dbReference type="InterPro" id="IPR050204">
    <property type="entry name" value="AraC_XylS_family_regulators"/>
</dbReference>
<evidence type="ECO:0000259" key="4">
    <source>
        <dbReference type="PROSITE" id="PS01124"/>
    </source>
</evidence>
<dbReference type="InterPro" id="IPR018060">
    <property type="entry name" value="HTH_AraC"/>
</dbReference>
<dbReference type="SUPFAM" id="SSF46689">
    <property type="entry name" value="Homeodomain-like"/>
    <property type="match status" value="1"/>
</dbReference>
<protein>
    <submittedName>
        <fullName evidence="5">AraC family transcriptional regulator</fullName>
    </submittedName>
</protein>
<evidence type="ECO:0000313" key="6">
    <source>
        <dbReference type="Proteomes" id="UP000254938"/>
    </source>
</evidence>
<dbReference type="Gene3D" id="1.10.10.60">
    <property type="entry name" value="Homeodomain-like"/>
    <property type="match status" value="1"/>
</dbReference>